<dbReference type="AlphaFoldDB" id="A0A7X2P8K5"/>
<evidence type="ECO:0000313" key="4">
    <source>
        <dbReference type="Proteomes" id="UP000466864"/>
    </source>
</evidence>
<dbReference type="Proteomes" id="UP000466864">
    <property type="component" value="Unassembled WGS sequence"/>
</dbReference>
<proteinExistence type="predicted"/>
<organism evidence="3 4">
    <name type="scientific">Bilifractor porci</name>
    <dbReference type="NCBI Taxonomy" id="2606636"/>
    <lineage>
        <taxon>Bacteria</taxon>
        <taxon>Bacillati</taxon>
        <taxon>Bacillota</taxon>
        <taxon>Clostridia</taxon>
        <taxon>Lachnospirales</taxon>
        <taxon>Lachnospiraceae</taxon>
        <taxon>Bilifractor</taxon>
    </lineage>
</organism>
<dbReference type="RefSeq" id="WP_154458156.1">
    <property type="nucleotide sequence ID" value="NZ_VUMV01000005.1"/>
</dbReference>
<protein>
    <submittedName>
        <fullName evidence="3">Uncharacterized protein</fullName>
    </submittedName>
</protein>
<comment type="caution">
    <text evidence="3">The sequence shown here is derived from an EMBL/GenBank/DDBJ whole genome shotgun (WGS) entry which is preliminary data.</text>
</comment>
<accession>A0A7X2P8K5</accession>
<keyword evidence="2" id="KW-0472">Membrane</keyword>
<dbReference type="EMBL" id="VUMV01000005">
    <property type="protein sequence ID" value="MST82244.1"/>
    <property type="molecule type" value="Genomic_DNA"/>
</dbReference>
<evidence type="ECO:0000313" key="3">
    <source>
        <dbReference type="EMBL" id="MST82244.1"/>
    </source>
</evidence>
<sequence>MSQEKVDAYKKEKKNRQKIMKKEKWVRRLEIFGTLAVLVVLIGWFSVAVYHNVTANEEASAANVTTELHLDAVDEYNQKLSEAQSAGTVAASSDQSGESVTASSSAQEANTDSVVSAS</sequence>
<reference evidence="3 4" key="1">
    <citation type="submission" date="2019-08" db="EMBL/GenBank/DDBJ databases">
        <title>In-depth cultivation of the pig gut microbiome towards novel bacterial diversity and tailored functional studies.</title>
        <authorList>
            <person name="Wylensek D."/>
            <person name="Hitch T.C.A."/>
            <person name="Clavel T."/>
        </authorList>
    </citation>
    <scope>NUCLEOTIDE SEQUENCE [LARGE SCALE GENOMIC DNA]</scope>
    <source>
        <strain evidence="3 4">Oil+RF-744-WCA-WT-13</strain>
    </source>
</reference>
<keyword evidence="2" id="KW-1133">Transmembrane helix</keyword>
<evidence type="ECO:0000256" key="1">
    <source>
        <dbReference type="SAM" id="MobiDB-lite"/>
    </source>
</evidence>
<feature type="transmembrane region" description="Helical" evidence="2">
    <location>
        <begin position="29"/>
        <end position="50"/>
    </location>
</feature>
<name>A0A7X2P8K5_9FIRM</name>
<feature type="region of interest" description="Disordered" evidence="1">
    <location>
        <begin position="84"/>
        <end position="118"/>
    </location>
</feature>
<keyword evidence="4" id="KW-1185">Reference proteome</keyword>
<keyword evidence="2" id="KW-0812">Transmembrane</keyword>
<evidence type="ECO:0000256" key="2">
    <source>
        <dbReference type="SAM" id="Phobius"/>
    </source>
</evidence>
<gene>
    <name evidence="3" type="ORF">FYJ60_07945</name>
</gene>